<dbReference type="CDD" id="cd09630">
    <property type="entry name" value="CDH_like_cytochrome"/>
    <property type="match status" value="1"/>
</dbReference>
<dbReference type="Proteomes" id="UP000294847">
    <property type="component" value="Chromosome 3"/>
</dbReference>
<dbReference type="PANTHER" id="PTHR47797:SF5">
    <property type="entry name" value="CELLOBIOSE DEHYDROGENASE CYTOCHROME DOMAIN-CONTAINING PROTEIN"/>
    <property type="match status" value="1"/>
</dbReference>
<accession>A0A4P7NDH0</accession>
<protein>
    <recommendedName>
        <fullName evidence="1">Cellobiose dehydrogenase-like cytochrome domain-containing protein</fullName>
    </recommendedName>
</protein>
<evidence type="ECO:0000259" key="1">
    <source>
        <dbReference type="Pfam" id="PF16010"/>
    </source>
</evidence>
<name>A0A4P7NDH0_PYROR</name>
<feature type="domain" description="Cellobiose dehydrogenase-like cytochrome" evidence="1">
    <location>
        <begin position="26"/>
        <end position="195"/>
    </location>
</feature>
<gene>
    <name evidence="2" type="ORF">PoMZ_03923</name>
</gene>
<dbReference type="Pfam" id="PF16010">
    <property type="entry name" value="CDH-cyt"/>
    <property type="match status" value="1"/>
</dbReference>
<organism evidence="2 3">
    <name type="scientific">Pyricularia oryzae</name>
    <name type="common">Rice blast fungus</name>
    <name type="synonym">Magnaporthe oryzae</name>
    <dbReference type="NCBI Taxonomy" id="318829"/>
    <lineage>
        <taxon>Eukaryota</taxon>
        <taxon>Fungi</taxon>
        <taxon>Dikarya</taxon>
        <taxon>Ascomycota</taxon>
        <taxon>Pezizomycotina</taxon>
        <taxon>Sordariomycetes</taxon>
        <taxon>Sordariomycetidae</taxon>
        <taxon>Magnaporthales</taxon>
        <taxon>Pyriculariaceae</taxon>
        <taxon>Pyricularia</taxon>
    </lineage>
</organism>
<dbReference type="VEuPathDB" id="FungiDB:M_BR32_EuGene_00044551"/>
<dbReference type="InterPro" id="IPR015920">
    <property type="entry name" value="Cellobiose_DH-like_cyt"/>
</dbReference>
<reference evidence="2 3" key="1">
    <citation type="journal article" date="2019" name="Mol. Biol. Evol.">
        <title>Blast fungal genomes show frequent chromosomal changes, gene gains and losses, and effector gene turnover.</title>
        <authorList>
            <person name="Gomez Luciano L.B."/>
            <person name="Jason Tsai I."/>
            <person name="Chuma I."/>
            <person name="Tosa Y."/>
            <person name="Chen Y.H."/>
            <person name="Li J.Y."/>
            <person name="Li M.Y."/>
            <person name="Jade Lu M.Y."/>
            <person name="Nakayashiki H."/>
            <person name="Li W.H."/>
        </authorList>
    </citation>
    <scope>NUCLEOTIDE SEQUENCE [LARGE SCALE GENOMIC DNA]</scope>
    <source>
        <strain evidence="2">MZ5-1-6</strain>
    </source>
</reference>
<dbReference type="AlphaFoldDB" id="A0A4P7NDH0"/>
<evidence type="ECO:0000313" key="2">
    <source>
        <dbReference type="EMBL" id="QBZ58964.1"/>
    </source>
</evidence>
<dbReference type="Gene3D" id="2.60.40.1210">
    <property type="entry name" value="Cellobiose dehydrogenase, cytochrome domain"/>
    <property type="match status" value="1"/>
</dbReference>
<dbReference type="PANTHER" id="PTHR47797">
    <property type="entry name" value="DEHYDROGENASE, PUTATIVE (AFU_ORTHOLOGUE AFUA_8G05805)-RELATED"/>
    <property type="match status" value="1"/>
</dbReference>
<dbReference type="EMBL" id="CP034206">
    <property type="protein sequence ID" value="QBZ58964.1"/>
    <property type="molecule type" value="Genomic_DNA"/>
</dbReference>
<dbReference type="SUPFAM" id="SSF49344">
    <property type="entry name" value="CBD9-like"/>
    <property type="match status" value="1"/>
</dbReference>
<evidence type="ECO:0000313" key="3">
    <source>
        <dbReference type="Proteomes" id="UP000294847"/>
    </source>
</evidence>
<proteinExistence type="predicted"/>
<sequence length="209" mass="21932">MSFIRTVMAALVLLTAPAAAAKFCDGQVCYSEFVSPQKIAFRVAIPDTAAQGTNFDMLLQIVAPKTVGWAGIAWAGRMVNNPLTIAYSDGGSSVTVSSRWASSMSPPSPYPAASYEKLPMSTTNATHWRLDAICSGCSSWQGGALDPACTTAAIAWAMAHAAPAQPSSNTSSIRYHSSRDHISFDLAAAKIANFNHVVGALREFGAGTV</sequence>